<evidence type="ECO:0000313" key="1">
    <source>
        <dbReference type="EMBL" id="GAA5172351.1"/>
    </source>
</evidence>
<dbReference type="RefSeq" id="WP_031382429.1">
    <property type="nucleotide sequence ID" value="NZ_BAABKI010000010.1"/>
</dbReference>
<reference evidence="2" key="1">
    <citation type="journal article" date="2019" name="Int. J. Syst. Evol. Microbiol.">
        <title>The Global Catalogue of Microorganisms (GCM) 10K type strain sequencing project: providing services to taxonomists for standard genome sequencing and annotation.</title>
        <authorList>
            <consortium name="The Broad Institute Genomics Platform"/>
            <consortium name="The Broad Institute Genome Sequencing Center for Infectious Disease"/>
            <person name="Wu L."/>
            <person name="Ma J."/>
        </authorList>
    </citation>
    <scope>NUCLEOTIDE SEQUENCE [LARGE SCALE GENOMIC DNA]</scope>
    <source>
        <strain evidence="2">JCM 18472</strain>
    </source>
</reference>
<name>A0ABP9R6H2_9GAMM</name>
<organism evidence="1 2">
    <name type="scientific">Modicisalibacter zincidurans</name>
    <dbReference type="NCBI Taxonomy" id="1178777"/>
    <lineage>
        <taxon>Bacteria</taxon>
        <taxon>Pseudomonadati</taxon>
        <taxon>Pseudomonadota</taxon>
        <taxon>Gammaproteobacteria</taxon>
        <taxon>Oceanospirillales</taxon>
        <taxon>Halomonadaceae</taxon>
        <taxon>Modicisalibacter</taxon>
    </lineage>
</organism>
<gene>
    <name evidence="1" type="ORF">GCM10023342_08860</name>
</gene>
<keyword evidence="2" id="KW-1185">Reference proteome</keyword>
<dbReference type="EMBL" id="BAABKI010000010">
    <property type="protein sequence ID" value="GAA5172351.1"/>
    <property type="molecule type" value="Genomic_DNA"/>
</dbReference>
<evidence type="ECO:0000313" key="2">
    <source>
        <dbReference type="Proteomes" id="UP001500074"/>
    </source>
</evidence>
<proteinExistence type="predicted"/>
<sequence length="60" mass="7030">MTQRSFKITPATLAPRGRLQQPDYWLLLETTGGKVREIDRYPTYPEAVQANREVCERQLH</sequence>
<dbReference type="Proteomes" id="UP001500074">
    <property type="component" value="Unassembled WGS sequence"/>
</dbReference>
<comment type="caution">
    <text evidence="1">The sequence shown here is derived from an EMBL/GenBank/DDBJ whole genome shotgun (WGS) entry which is preliminary data.</text>
</comment>
<protein>
    <submittedName>
        <fullName evidence="1">Uncharacterized protein</fullName>
    </submittedName>
</protein>
<accession>A0ABP9R6H2</accession>